<evidence type="ECO:0000259" key="3">
    <source>
        <dbReference type="Pfam" id="PF01551"/>
    </source>
</evidence>
<feature type="coiled-coil region" evidence="2">
    <location>
        <begin position="166"/>
        <end position="210"/>
    </location>
</feature>
<keyword evidence="2" id="KW-0175">Coiled coil</keyword>
<keyword evidence="1" id="KW-0732">Signal</keyword>
<comment type="caution">
    <text evidence="4">The sequence shown here is derived from an EMBL/GenBank/DDBJ whole genome shotgun (WGS) entry which is preliminary data.</text>
</comment>
<proteinExistence type="predicted"/>
<reference evidence="4 5" key="1">
    <citation type="journal article" date="2016" name="Nat. Commun.">
        <title>Thousands of microbial genomes shed light on interconnected biogeochemical processes in an aquifer system.</title>
        <authorList>
            <person name="Anantharaman K."/>
            <person name="Brown C.T."/>
            <person name="Hug L.A."/>
            <person name="Sharon I."/>
            <person name="Castelle C.J."/>
            <person name="Probst A.J."/>
            <person name="Thomas B.C."/>
            <person name="Singh A."/>
            <person name="Wilkins M.J."/>
            <person name="Karaoz U."/>
            <person name="Brodie E.L."/>
            <person name="Williams K.H."/>
            <person name="Hubbard S.S."/>
            <person name="Banfield J.F."/>
        </authorList>
    </citation>
    <scope>NUCLEOTIDE SEQUENCE [LARGE SCALE GENOMIC DNA]</scope>
</reference>
<organism evidence="4 5">
    <name type="scientific">Candidatus Falkowbacteria bacterium RIFOXYC2_FULL_36_12</name>
    <dbReference type="NCBI Taxonomy" id="1798002"/>
    <lineage>
        <taxon>Bacteria</taxon>
        <taxon>Candidatus Falkowiibacteriota</taxon>
    </lineage>
</organism>
<feature type="domain" description="M23ase beta-sheet core" evidence="3">
    <location>
        <begin position="302"/>
        <end position="402"/>
    </location>
</feature>
<name>A0A1F5SY93_9BACT</name>
<dbReference type="Gene3D" id="2.70.70.10">
    <property type="entry name" value="Glucose Permease (Domain IIA)"/>
    <property type="match status" value="1"/>
</dbReference>
<accession>A0A1F5SY93</accession>
<sequence length="407" mass="46018">MNTKKFAKFSLKIAVVLIVFILVFTSSNNYLQAQTVEEINQQISDIKQKIDDLQKQQAVYQKNIRIKQEEAVTLNNELDILTNKIAATELEIKTTDQEIKKNSLELRQAEIDILKNEDAVDKKKKELGELLKQLQKVSNSNPLEIFVLNNSISDFFLHIENTKILTNNLEESVSTLKLVKKELEQEKLQIENKQQDLKKLEKQLDLQKAELSGEVIYKDQLLVETKESEEKFYDLYWQAKQEQENANSEIYNLEKIARSKLDDNTGDKPELTDSTLIWPVTKNTITAQFHDTSYPFRNLFEHPAIDIRAAQGTPIKAAADGYVLKALDAGMGYSYIALIHADGLSTVYGHVSAIYVKPDEYVTKGEVIGLSGGMPGSPGAGRLTTGPHLHFEVRLNGIPVNPVLYLP</sequence>
<dbReference type="GO" id="GO:0004222">
    <property type="term" value="F:metalloendopeptidase activity"/>
    <property type="evidence" value="ECO:0007669"/>
    <property type="project" value="TreeGrafter"/>
</dbReference>
<dbReference type="PANTHER" id="PTHR21666:SF289">
    <property type="entry name" value="L-ALA--D-GLU ENDOPEPTIDASE"/>
    <property type="match status" value="1"/>
</dbReference>
<gene>
    <name evidence="4" type="ORF">A2478_03930</name>
</gene>
<dbReference type="AlphaFoldDB" id="A0A1F5SY93"/>
<dbReference type="EMBL" id="MFGJ01000007">
    <property type="protein sequence ID" value="OGF31609.1"/>
    <property type="molecule type" value="Genomic_DNA"/>
</dbReference>
<evidence type="ECO:0000256" key="1">
    <source>
        <dbReference type="ARBA" id="ARBA00022729"/>
    </source>
</evidence>
<protein>
    <recommendedName>
        <fullName evidence="3">M23ase beta-sheet core domain-containing protein</fullName>
    </recommendedName>
</protein>
<dbReference type="InterPro" id="IPR050570">
    <property type="entry name" value="Cell_wall_metabolism_enzyme"/>
</dbReference>
<evidence type="ECO:0000313" key="4">
    <source>
        <dbReference type="EMBL" id="OGF31609.1"/>
    </source>
</evidence>
<dbReference type="Pfam" id="PF01551">
    <property type="entry name" value="Peptidase_M23"/>
    <property type="match status" value="1"/>
</dbReference>
<dbReference type="InterPro" id="IPR016047">
    <property type="entry name" value="M23ase_b-sheet_dom"/>
</dbReference>
<feature type="coiled-coil region" evidence="2">
    <location>
        <begin position="36"/>
        <end position="140"/>
    </location>
</feature>
<evidence type="ECO:0000256" key="2">
    <source>
        <dbReference type="SAM" id="Coils"/>
    </source>
</evidence>
<dbReference type="SUPFAM" id="SSF51261">
    <property type="entry name" value="Duplicated hybrid motif"/>
    <property type="match status" value="1"/>
</dbReference>
<dbReference type="PANTHER" id="PTHR21666">
    <property type="entry name" value="PEPTIDASE-RELATED"/>
    <property type="match status" value="1"/>
</dbReference>
<dbReference type="Proteomes" id="UP000179001">
    <property type="component" value="Unassembled WGS sequence"/>
</dbReference>
<evidence type="ECO:0000313" key="5">
    <source>
        <dbReference type="Proteomes" id="UP000179001"/>
    </source>
</evidence>
<dbReference type="STRING" id="1798002.A2478_03930"/>
<dbReference type="CDD" id="cd12797">
    <property type="entry name" value="M23_peptidase"/>
    <property type="match status" value="1"/>
</dbReference>
<dbReference type="InterPro" id="IPR011055">
    <property type="entry name" value="Dup_hybrid_motif"/>
</dbReference>
<dbReference type="Gene3D" id="6.10.250.3150">
    <property type="match status" value="1"/>
</dbReference>